<dbReference type="InterPro" id="IPR042222">
    <property type="entry name" value="Dynein_2_N"/>
</dbReference>
<comment type="caution">
    <text evidence="3">The sequence shown here is derived from an EMBL/GenBank/DDBJ whole genome shotgun (WGS) entry which is preliminary data.</text>
</comment>
<dbReference type="Pfam" id="PF08393">
    <property type="entry name" value="DHC_N2"/>
    <property type="match status" value="1"/>
</dbReference>
<dbReference type="PANTHER" id="PTHR10676">
    <property type="entry name" value="DYNEIN HEAVY CHAIN FAMILY PROTEIN"/>
    <property type="match status" value="1"/>
</dbReference>
<evidence type="ECO:0000313" key="3">
    <source>
        <dbReference type="EMBL" id="KAF5834337.1"/>
    </source>
</evidence>
<feature type="domain" description="Dynein heavy chain linker" evidence="2">
    <location>
        <begin position="505"/>
        <end position="826"/>
    </location>
</feature>
<dbReference type="InterPro" id="IPR026983">
    <property type="entry name" value="DHC"/>
</dbReference>
<evidence type="ECO:0000256" key="1">
    <source>
        <dbReference type="SAM" id="MobiDB-lite"/>
    </source>
</evidence>
<dbReference type="EMBL" id="MU069763">
    <property type="protein sequence ID" value="KAF5834337.1"/>
    <property type="molecule type" value="Genomic_DNA"/>
</dbReference>
<protein>
    <submittedName>
        <fullName evidence="3">Dynein heavy chain, N-terminal region 2-domain-containing protein</fullName>
    </submittedName>
</protein>
<accession>A0ABQ7GI97</accession>
<evidence type="ECO:0000259" key="2">
    <source>
        <dbReference type="Pfam" id="PF08393"/>
    </source>
</evidence>
<evidence type="ECO:0000313" key="4">
    <source>
        <dbReference type="Proteomes" id="UP000815325"/>
    </source>
</evidence>
<dbReference type="Gene3D" id="1.20.140.100">
    <property type="entry name" value="Dynein heavy chain, N-terminal domain 2"/>
    <property type="match status" value="1"/>
</dbReference>
<feature type="non-terminal residue" evidence="3">
    <location>
        <position position="834"/>
    </location>
</feature>
<dbReference type="PANTHER" id="PTHR10676:SF398">
    <property type="entry name" value="DYNEIN HEAVY CHAIN"/>
    <property type="match status" value="1"/>
</dbReference>
<proteinExistence type="predicted"/>
<feature type="region of interest" description="Disordered" evidence="1">
    <location>
        <begin position="171"/>
        <end position="191"/>
    </location>
</feature>
<organism evidence="3 4">
    <name type="scientific">Dunaliella salina</name>
    <name type="common">Green alga</name>
    <name type="synonym">Protococcus salinus</name>
    <dbReference type="NCBI Taxonomy" id="3046"/>
    <lineage>
        <taxon>Eukaryota</taxon>
        <taxon>Viridiplantae</taxon>
        <taxon>Chlorophyta</taxon>
        <taxon>core chlorophytes</taxon>
        <taxon>Chlorophyceae</taxon>
        <taxon>CS clade</taxon>
        <taxon>Chlamydomonadales</taxon>
        <taxon>Dunaliellaceae</taxon>
        <taxon>Dunaliella</taxon>
    </lineage>
</organism>
<keyword evidence="4" id="KW-1185">Reference proteome</keyword>
<gene>
    <name evidence="3" type="ORF">DUNSADRAFT_9038</name>
</gene>
<dbReference type="InterPro" id="IPR042228">
    <property type="entry name" value="Dynein_linker_3"/>
</dbReference>
<name>A0ABQ7GI97_DUNSA</name>
<reference evidence="3" key="1">
    <citation type="submission" date="2017-08" db="EMBL/GenBank/DDBJ databases">
        <authorList>
            <person name="Polle J.E."/>
            <person name="Barry K."/>
            <person name="Cushman J."/>
            <person name="Schmutz J."/>
            <person name="Tran D."/>
            <person name="Hathwaick L.T."/>
            <person name="Yim W.C."/>
            <person name="Jenkins J."/>
            <person name="Mckie-Krisberg Z.M."/>
            <person name="Prochnik S."/>
            <person name="Lindquist E."/>
            <person name="Dockter R.B."/>
            <person name="Adam C."/>
            <person name="Molina H."/>
            <person name="Bunkerborg J."/>
            <person name="Jin E."/>
            <person name="Buchheim M."/>
            <person name="Magnuson J."/>
        </authorList>
    </citation>
    <scope>NUCLEOTIDE SEQUENCE</scope>
    <source>
        <strain evidence="3">CCAP 19/18</strain>
    </source>
</reference>
<dbReference type="InterPro" id="IPR013602">
    <property type="entry name" value="Dynein_heavy_linker"/>
</dbReference>
<dbReference type="Proteomes" id="UP000815325">
    <property type="component" value="Unassembled WGS sequence"/>
</dbReference>
<sequence length="834" mass="91396">MLLLSCVRTCRCCCSATLMCSCNSHLQDQVAIILETPVKELQRPYKLVAELQATHDWVTALANVGHDHVRGLLHFDLTNCRSDLLQRTANAYQGLLSRLSAYLLVMLRDMLARLQRYIDRLVKRPTALPEFVSWMELVWNHLDDTSSKRQQITLVHEQLGMLHRRLMGAVPQAPNSATDKPAPAQSPTEQFMPEKAYIPIKDARPVHLIWKQIEVLMGKYLEEAGGAALFASISSPMMATHLKHSLLQMESDLLEVLRDMRTGMMTSTSAPRAQMGAALSNKERLLQELSKQHAQCAAWAKLLTHGGVEQTMAEVRKLMGAATHVLAARTRLWHVLGEWGELMDTMYATPCFGEGVCVRSLVERLEMDLEELAEEVEGITSLHTADDISSVDTVTPEEANLGAHYSVVVCAWQDMLPFAQQLIHSTFKPRHFCILVAWLRTYRSPRSPSFVALDERYPVPPAHVSPPGMSMQANLPAEPLAVPVCKSGAAAAEAAAAAEREAASMALAQLLSRCTESKETRALTNRIIEVAAAEQQLDSMMSSLQNELASVCIEFSQQRIFGVFIITNAKEVLAQISSLESLLAGVRDSPHYGGVMPQFELTEQFLREAAQAVACALRCQDWVLLLSQLFSCAEVAAACPHAAAVWEPLGVEWRKITLAAHDAGYLPPCMQVLQGIDVLEKALEQVYVLVSRQMLPAMRADYPRLHFVADRLLMEGLAAANDVSCLPAALLEACYQGLRSISCLPDDGGAMQGPSKGAASPAKATNAAPPLIWAPQEVVGVEASSGEPMALTVGLSYSAAQQPLAHFLANLELALRLSFKAHTKNCMEACGVMQ</sequence>
<dbReference type="Gene3D" id="3.20.180.20">
    <property type="entry name" value="Dynein heavy chain, N-terminal domain 2"/>
    <property type="match status" value="1"/>
</dbReference>